<dbReference type="GO" id="GO:0009263">
    <property type="term" value="P:deoxyribonucleotide biosynthetic process"/>
    <property type="evidence" value="ECO:0007669"/>
    <property type="project" value="InterPro"/>
</dbReference>
<reference evidence="2" key="1">
    <citation type="submission" date="2022-11" db="UniProtKB">
        <authorList>
            <consortium name="WormBaseParasite"/>
        </authorList>
    </citation>
    <scope>IDENTIFICATION</scope>
</reference>
<dbReference type="PANTHER" id="PTHR23409:SF21">
    <property type="entry name" value="CAPSID PROTEIN"/>
    <property type="match status" value="1"/>
</dbReference>
<dbReference type="GO" id="GO:0004748">
    <property type="term" value="F:ribonucleoside-diphosphate reductase activity, thioredoxin disulfide as acceptor"/>
    <property type="evidence" value="ECO:0007669"/>
    <property type="project" value="TreeGrafter"/>
</dbReference>
<name>A0A915DJ24_9BILA</name>
<dbReference type="WBParaSite" id="jg20517">
    <property type="protein sequence ID" value="jg20517"/>
    <property type="gene ID" value="jg20517"/>
</dbReference>
<dbReference type="Proteomes" id="UP000887574">
    <property type="component" value="Unplaced"/>
</dbReference>
<dbReference type="PANTHER" id="PTHR23409">
    <property type="entry name" value="RIBONUCLEOSIDE-DIPHOSPHATE REDUCTASE SMALL CHAIN"/>
    <property type="match status" value="1"/>
</dbReference>
<dbReference type="GO" id="GO:0005829">
    <property type="term" value="C:cytosol"/>
    <property type="evidence" value="ECO:0007669"/>
    <property type="project" value="TreeGrafter"/>
</dbReference>
<evidence type="ECO:0000313" key="2">
    <source>
        <dbReference type="WBParaSite" id="jg20517"/>
    </source>
</evidence>
<organism evidence="1 2">
    <name type="scientific">Ditylenchus dipsaci</name>
    <dbReference type="NCBI Taxonomy" id="166011"/>
    <lineage>
        <taxon>Eukaryota</taxon>
        <taxon>Metazoa</taxon>
        <taxon>Ecdysozoa</taxon>
        <taxon>Nematoda</taxon>
        <taxon>Chromadorea</taxon>
        <taxon>Rhabditida</taxon>
        <taxon>Tylenchina</taxon>
        <taxon>Tylenchomorpha</taxon>
        <taxon>Sphaerularioidea</taxon>
        <taxon>Anguinidae</taxon>
        <taxon>Anguininae</taxon>
        <taxon>Ditylenchus</taxon>
    </lineage>
</organism>
<proteinExistence type="predicted"/>
<dbReference type="InterPro" id="IPR000358">
    <property type="entry name" value="RNR_small_fam"/>
</dbReference>
<accession>A0A915DJ24</accession>
<sequence length="448" mass="50260">MSTLQKIDKASAEGVDSSVNIFELPHSNVGVNRSSLRQYLPLTTITREGPYIFRILPDNQFLDANKTWLELELGIEVQSANGEWVPIPSNHRGIGVIQSLGQSFVKQIKISINNVECFDSGVLYAYRSYIQQELNLSNETRNGLFQASGYSKENTLARVDWFTNGRTARFLSKLNFDLANQPNYLLNNTDILITIYRNSDDFLLLSPYATKLLKNTDGVEVSEPSTDQYRLKVSMVRLYAKTVDLTSSLNNAISRHLEKTPAKYALRKVDVRSVFVGPSVQELTHNVFHKVCPRRVIIGFVASDAFSGKKDKSPFIFENCDVTSISVEANGMVYPSCPYKFDFVNGNFLRAFVDMYSGLGQDESSHGEQSCGITLDEFKQTHCFFVIPLTSTLENTNGFEIVRNTTTCIKATFGRAITEPGYQMIVLAEFDNILTINRDRVIASDGSL</sequence>
<evidence type="ECO:0000313" key="1">
    <source>
        <dbReference type="Proteomes" id="UP000887574"/>
    </source>
</evidence>
<dbReference type="AlphaFoldDB" id="A0A915DJ24"/>
<protein>
    <submittedName>
        <fullName evidence="2">Uncharacterized protein</fullName>
    </submittedName>
</protein>
<keyword evidence="1" id="KW-1185">Reference proteome</keyword>